<dbReference type="AlphaFoldDB" id="A0A6N2KMI0"/>
<proteinExistence type="inferred from homology"/>
<evidence type="ECO:0000256" key="11">
    <source>
        <dbReference type="ARBA" id="ARBA00022840"/>
    </source>
</evidence>
<keyword evidence="16" id="KW-0472">Membrane</keyword>
<keyword evidence="7" id="KW-0021">Allosteric enzyme</keyword>
<evidence type="ECO:0000256" key="14">
    <source>
        <dbReference type="ARBA" id="ARBA00030817"/>
    </source>
</evidence>
<evidence type="ECO:0000256" key="7">
    <source>
        <dbReference type="ARBA" id="ARBA00022533"/>
    </source>
</evidence>
<keyword evidence="16" id="KW-1133">Transmembrane helix</keyword>
<comment type="pathway">
    <text evidence="3">Glycan biosynthesis; starch biosynthesis.</text>
</comment>
<dbReference type="GO" id="GO:0008878">
    <property type="term" value="F:glucose-1-phosphate adenylyltransferase activity"/>
    <property type="evidence" value="ECO:0007669"/>
    <property type="project" value="UniProtKB-EC"/>
</dbReference>
<keyword evidence="9" id="KW-0548">Nucleotidyltransferase</keyword>
<dbReference type="InterPro" id="IPR029044">
    <property type="entry name" value="Nucleotide-diphossugar_trans"/>
</dbReference>
<dbReference type="PANTHER" id="PTHR43523:SF12">
    <property type="entry name" value="GLUCOSE-1-PHOSPHATE ADENYLYLTRANSFERASE LARGE SUBUNIT 1, CHLOROPLASTIC-RELATED"/>
    <property type="match status" value="1"/>
</dbReference>
<dbReference type="InterPro" id="IPR011831">
    <property type="entry name" value="ADP-Glc_PPase"/>
</dbReference>
<keyword evidence="16" id="KW-0812">Transmembrane</keyword>
<evidence type="ECO:0000256" key="5">
    <source>
        <dbReference type="ARBA" id="ARBA00011680"/>
    </source>
</evidence>
<evidence type="ECO:0000256" key="13">
    <source>
        <dbReference type="ARBA" id="ARBA00030645"/>
    </source>
</evidence>
<accession>A0A6N2KMI0</accession>
<evidence type="ECO:0000259" key="17">
    <source>
        <dbReference type="Pfam" id="PF00483"/>
    </source>
</evidence>
<evidence type="ECO:0000256" key="9">
    <source>
        <dbReference type="ARBA" id="ARBA00022695"/>
    </source>
</evidence>
<dbReference type="InterPro" id="IPR005836">
    <property type="entry name" value="ADP_Glu_pyroP_CS"/>
</dbReference>
<sequence length="299" mass="32986">MDSFCGALKASAGANAVNANKGSIRTEGTHFWGERIKKNPKSRDLSARLRKNMRSCVKKAKPGVACSVLTSDVNKEIVASTKTVQRLILSDCSAYFLLIVPIGGCYRLIDIPMSNCINSGIKKVFILTQFNSFSLNRHLARTYNLGNGVNFGDAFVEVLAATQTAGETGMKWFQGTADAVRQFIWVFEDAKNKNVEHVLILSGDHLYRMNYMEFVQKHIDTNADVTVSCVPMDDSRASDYGLMKIDNNGRIVQFAEKPKGPDLKAMVASPIIILFFTSSGILILFLIKIPFGLLSLDMP</sequence>
<feature type="transmembrane region" description="Helical" evidence="16">
    <location>
        <begin position="267"/>
        <end position="291"/>
    </location>
</feature>
<comment type="catalytic activity">
    <reaction evidence="1">
        <text>alpha-D-glucose 1-phosphate + ATP + H(+) = ADP-alpha-D-glucose + diphosphate</text>
        <dbReference type="Rhea" id="RHEA:12120"/>
        <dbReference type="ChEBI" id="CHEBI:15378"/>
        <dbReference type="ChEBI" id="CHEBI:30616"/>
        <dbReference type="ChEBI" id="CHEBI:33019"/>
        <dbReference type="ChEBI" id="CHEBI:57498"/>
        <dbReference type="ChEBI" id="CHEBI:58601"/>
        <dbReference type="EC" id="2.7.7.27"/>
    </reaction>
</comment>
<keyword evidence="8" id="KW-0808">Transferase</keyword>
<dbReference type="GO" id="GO:0005978">
    <property type="term" value="P:glycogen biosynthetic process"/>
    <property type="evidence" value="ECO:0007669"/>
    <property type="project" value="InterPro"/>
</dbReference>
<evidence type="ECO:0000256" key="2">
    <source>
        <dbReference type="ARBA" id="ARBA00002231"/>
    </source>
</evidence>
<evidence type="ECO:0000313" key="18">
    <source>
        <dbReference type="EMBL" id="VFU28803.1"/>
    </source>
</evidence>
<keyword evidence="11" id="KW-0067">ATP-binding</keyword>
<dbReference type="GO" id="GO:0005524">
    <property type="term" value="F:ATP binding"/>
    <property type="evidence" value="ECO:0007669"/>
    <property type="project" value="UniProtKB-KW"/>
</dbReference>
<dbReference type="EMBL" id="CAADRP010000458">
    <property type="protein sequence ID" value="VFU28803.1"/>
    <property type="molecule type" value="Genomic_DNA"/>
</dbReference>
<evidence type="ECO:0000256" key="3">
    <source>
        <dbReference type="ARBA" id="ARBA00004727"/>
    </source>
</evidence>
<dbReference type="GO" id="GO:0019252">
    <property type="term" value="P:starch biosynthetic process"/>
    <property type="evidence" value="ECO:0007669"/>
    <property type="project" value="UniProtKB-KW"/>
</dbReference>
<evidence type="ECO:0000256" key="16">
    <source>
        <dbReference type="SAM" id="Phobius"/>
    </source>
</evidence>
<evidence type="ECO:0000256" key="1">
    <source>
        <dbReference type="ARBA" id="ARBA00000956"/>
    </source>
</evidence>
<comment type="similarity">
    <text evidence="4">Belongs to the bacterial/plant glucose-1-phosphate adenylyltransferase family.</text>
</comment>
<evidence type="ECO:0000256" key="4">
    <source>
        <dbReference type="ARBA" id="ARBA00010443"/>
    </source>
</evidence>
<evidence type="ECO:0000256" key="8">
    <source>
        <dbReference type="ARBA" id="ARBA00022679"/>
    </source>
</evidence>
<comment type="subunit">
    <text evidence="5">Heterotetramer.</text>
</comment>
<keyword evidence="12" id="KW-0750">Starch biosynthesis</keyword>
<evidence type="ECO:0000256" key="15">
    <source>
        <dbReference type="ARBA" id="ARBA00032494"/>
    </source>
</evidence>
<keyword evidence="10" id="KW-0547">Nucleotide-binding</keyword>
<dbReference type="Gene3D" id="3.90.550.10">
    <property type="entry name" value="Spore Coat Polysaccharide Biosynthesis Protein SpsA, Chain A"/>
    <property type="match status" value="1"/>
</dbReference>
<protein>
    <recommendedName>
        <fullName evidence="6">glucose-1-phosphate adenylyltransferase</fullName>
        <ecNumber evidence="6">2.7.7.27</ecNumber>
    </recommendedName>
    <alternativeName>
        <fullName evidence="15">ADP-glucose pyrophosphorylase</fullName>
    </alternativeName>
    <alternativeName>
        <fullName evidence="14">ADP-glucose synthase</fullName>
    </alternativeName>
    <alternativeName>
        <fullName evidence="13">Alpha-D-glucose-1-phosphate adenyl transferase</fullName>
    </alternativeName>
</protein>
<gene>
    <name evidence="18" type="ORF">SVIM_LOCUS98197</name>
</gene>
<dbReference type="PROSITE" id="PS00809">
    <property type="entry name" value="ADP_GLC_PYROPHOSPH_2"/>
    <property type="match status" value="1"/>
</dbReference>
<name>A0A6N2KMI0_SALVM</name>
<organism evidence="18">
    <name type="scientific">Salix viminalis</name>
    <name type="common">Common osier</name>
    <name type="synonym">Basket willow</name>
    <dbReference type="NCBI Taxonomy" id="40686"/>
    <lineage>
        <taxon>Eukaryota</taxon>
        <taxon>Viridiplantae</taxon>
        <taxon>Streptophyta</taxon>
        <taxon>Embryophyta</taxon>
        <taxon>Tracheophyta</taxon>
        <taxon>Spermatophyta</taxon>
        <taxon>Magnoliopsida</taxon>
        <taxon>eudicotyledons</taxon>
        <taxon>Gunneridae</taxon>
        <taxon>Pentapetalae</taxon>
        <taxon>rosids</taxon>
        <taxon>fabids</taxon>
        <taxon>Malpighiales</taxon>
        <taxon>Salicaceae</taxon>
        <taxon>Saliceae</taxon>
        <taxon>Salix</taxon>
    </lineage>
</organism>
<evidence type="ECO:0000256" key="12">
    <source>
        <dbReference type="ARBA" id="ARBA00022922"/>
    </source>
</evidence>
<dbReference type="EC" id="2.7.7.27" evidence="6"/>
<dbReference type="SUPFAM" id="SSF53448">
    <property type="entry name" value="Nucleotide-diphospho-sugar transferases"/>
    <property type="match status" value="1"/>
</dbReference>
<comment type="function">
    <text evidence="2">This protein plays a role in synthesis of starch. It catalyzes the synthesis of the activated glycosyl donor, ADP-glucose from Glc-1-P and ATP.</text>
</comment>
<feature type="domain" description="Nucleotidyl transferase" evidence="17">
    <location>
        <begin position="100"/>
        <end position="269"/>
    </location>
</feature>
<evidence type="ECO:0000256" key="6">
    <source>
        <dbReference type="ARBA" id="ARBA00012460"/>
    </source>
</evidence>
<reference evidence="18" key="1">
    <citation type="submission" date="2019-03" db="EMBL/GenBank/DDBJ databases">
        <authorList>
            <person name="Mank J."/>
            <person name="Almeida P."/>
        </authorList>
    </citation>
    <scope>NUCLEOTIDE SEQUENCE</scope>
    <source>
        <strain evidence="18">78183</strain>
    </source>
</reference>
<dbReference type="PANTHER" id="PTHR43523">
    <property type="entry name" value="GLUCOSE-1-PHOSPHATE ADENYLYLTRANSFERASE-RELATED"/>
    <property type="match status" value="1"/>
</dbReference>
<evidence type="ECO:0000256" key="10">
    <source>
        <dbReference type="ARBA" id="ARBA00022741"/>
    </source>
</evidence>
<dbReference type="InterPro" id="IPR005835">
    <property type="entry name" value="NTP_transferase_dom"/>
</dbReference>
<dbReference type="Pfam" id="PF00483">
    <property type="entry name" value="NTP_transferase"/>
    <property type="match status" value="1"/>
</dbReference>